<sequence>MDNQNYSATILVEQSPEIVFKAIQNFKGWWSEDIEGKTNQLNEEFFYHYKDVHLCKIKLIEMVPNRKLVYHIIDNQFSFTKDKSEWINTQLAFEISTNDSQTKVKFTHKGLVPEYECYQICEDAWSNYIKKSLYDLITTEKGLPNPKDKDGFNSEIVRKWKLK</sequence>
<dbReference type="AlphaFoldDB" id="A0A918JYI3"/>
<name>A0A918JYI3_9FLAO</name>
<proteinExistence type="predicted"/>
<dbReference type="RefSeq" id="WP_027413154.1">
    <property type="nucleotide sequence ID" value="NZ_BMWS01000027.1"/>
</dbReference>
<dbReference type="InterPro" id="IPR023393">
    <property type="entry name" value="START-like_dom_sf"/>
</dbReference>
<dbReference type="Gene3D" id="3.30.530.20">
    <property type="match status" value="1"/>
</dbReference>
<dbReference type="Proteomes" id="UP000601108">
    <property type="component" value="Unassembled WGS sequence"/>
</dbReference>
<dbReference type="EMBL" id="BMWS01000027">
    <property type="protein sequence ID" value="GGX29374.1"/>
    <property type="molecule type" value="Genomic_DNA"/>
</dbReference>
<evidence type="ECO:0000313" key="2">
    <source>
        <dbReference type="Proteomes" id="UP000601108"/>
    </source>
</evidence>
<dbReference type="SUPFAM" id="SSF55961">
    <property type="entry name" value="Bet v1-like"/>
    <property type="match status" value="1"/>
</dbReference>
<comment type="caution">
    <text evidence="1">The sequence shown here is derived from an EMBL/GenBank/DDBJ whole genome shotgun (WGS) entry which is preliminary data.</text>
</comment>
<gene>
    <name evidence="1" type="ORF">GCM10007384_33230</name>
</gene>
<keyword evidence="2" id="KW-1185">Reference proteome</keyword>
<accession>A0A918JYI3</accession>
<evidence type="ECO:0000313" key="1">
    <source>
        <dbReference type="EMBL" id="GGX29374.1"/>
    </source>
</evidence>
<organism evidence="1 2">
    <name type="scientific">Aquimarina muelleri</name>
    <dbReference type="NCBI Taxonomy" id="279356"/>
    <lineage>
        <taxon>Bacteria</taxon>
        <taxon>Pseudomonadati</taxon>
        <taxon>Bacteroidota</taxon>
        <taxon>Flavobacteriia</taxon>
        <taxon>Flavobacteriales</taxon>
        <taxon>Flavobacteriaceae</taxon>
        <taxon>Aquimarina</taxon>
    </lineage>
</organism>
<reference evidence="1 2" key="1">
    <citation type="journal article" date="2014" name="Int. J. Syst. Evol. Microbiol.">
        <title>Complete genome sequence of Corynebacterium casei LMG S-19264T (=DSM 44701T), isolated from a smear-ripened cheese.</title>
        <authorList>
            <consortium name="US DOE Joint Genome Institute (JGI-PGF)"/>
            <person name="Walter F."/>
            <person name="Albersmeier A."/>
            <person name="Kalinowski J."/>
            <person name="Ruckert C."/>
        </authorList>
    </citation>
    <scope>NUCLEOTIDE SEQUENCE [LARGE SCALE GENOMIC DNA]</scope>
    <source>
        <strain evidence="1 2">KCTC 12285</strain>
    </source>
</reference>
<protein>
    <submittedName>
        <fullName evidence="1">Activator of HSP90 ATPase</fullName>
    </submittedName>
</protein>